<feature type="compositionally biased region" description="Basic and acidic residues" evidence="1">
    <location>
        <begin position="371"/>
        <end position="381"/>
    </location>
</feature>
<feature type="region of interest" description="Disordered" evidence="1">
    <location>
        <begin position="534"/>
        <end position="561"/>
    </location>
</feature>
<dbReference type="Gene3D" id="3.10.20.90">
    <property type="entry name" value="Phosphatidylinositol 3-kinase Catalytic Subunit, Chain A, domain 1"/>
    <property type="match status" value="1"/>
</dbReference>
<evidence type="ECO:0000313" key="3">
    <source>
        <dbReference type="EMBL" id="KZZ87103.1"/>
    </source>
</evidence>
<feature type="compositionally biased region" description="Polar residues" evidence="1">
    <location>
        <begin position="290"/>
        <end position="300"/>
    </location>
</feature>
<dbReference type="EMBL" id="AZGZ01000039">
    <property type="protein sequence ID" value="KZZ87103.1"/>
    <property type="molecule type" value="Genomic_DNA"/>
</dbReference>
<feature type="compositionally biased region" description="Basic and acidic residues" evidence="1">
    <location>
        <begin position="165"/>
        <end position="195"/>
    </location>
</feature>
<dbReference type="Pfam" id="PF13881">
    <property type="entry name" value="Rad60-SLD_2"/>
    <property type="match status" value="1"/>
</dbReference>
<dbReference type="VEuPathDB" id="FungiDB:AAP_05958"/>
<keyword evidence="4" id="KW-1185">Reference proteome</keyword>
<gene>
    <name evidence="3" type="ORF">AAP_05958</name>
</gene>
<feature type="region of interest" description="Disordered" evidence="1">
    <location>
        <begin position="1"/>
        <end position="432"/>
    </location>
</feature>
<feature type="compositionally biased region" description="Basic and acidic residues" evidence="1">
    <location>
        <begin position="301"/>
        <end position="314"/>
    </location>
</feature>
<feature type="compositionally biased region" description="Low complexity" evidence="1">
    <location>
        <begin position="219"/>
        <end position="235"/>
    </location>
</feature>
<protein>
    <submittedName>
        <fullName evidence="3">Ubiquitin</fullName>
    </submittedName>
</protein>
<dbReference type="SUPFAM" id="SSF54236">
    <property type="entry name" value="Ubiquitin-like"/>
    <property type="match status" value="1"/>
</dbReference>
<dbReference type="AlphaFoldDB" id="A0A162I0N1"/>
<organism evidence="3 4">
    <name type="scientific">Ascosphaera apis ARSEF 7405</name>
    <dbReference type="NCBI Taxonomy" id="392613"/>
    <lineage>
        <taxon>Eukaryota</taxon>
        <taxon>Fungi</taxon>
        <taxon>Dikarya</taxon>
        <taxon>Ascomycota</taxon>
        <taxon>Pezizomycotina</taxon>
        <taxon>Eurotiomycetes</taxon>
        <taxon>Eurotiomycetidae</taxon>
        <taxon>Onygenales</taxon>
        <taxon>Ascosphaeraceae</taxon>
        <taxon>Ascosphaera</taxon>
    </lineage>
</organism>
<feature type="compositionally biased region" description="Basic and acidic residues" evidence="1">
    <location>
        <begin position="241"/>
        <end position="256"/>
    </location>
</feature>
<dbReference type="Proteomes" id="UP000242877">
    <property type="component" value="Unassembled WGS sequence"/>
</dbReference>
<evidence type="ECO:0000313" key="4">
    <source>
        <dbReference type="Proteomes" id="UP000242877"/>
    </source>
</evidence>
<dbReference type="InterPro" id="IPR039540">
    <property type="entry name" value="UBL3-like_ubiquitin_dom"/>
</dbReference>
<dbReference type="PANTHER" id="PTHR13169">
    <property type="entry name" value="UBIQUITIN-LIKE PROTEIN 3 HCG-1 PROTEIN"/>
    <property type="match status" value="1"/>
</dbReference>
<sequence length="568" mass="61471">MDSTSKETSPFLADESNQKSSIEPFPARDRDTASDDFVDAQESPVLTRAVTADTAFTSAAAPTLPASGHPTAKEDDGEEPANTTITTTAADTADTGAAVVTAPASPIHTPTATIAPAPAPAQAQAAPPKPTVKDLTAEAPASPQRAPTMSHESLPSSKPEEVEEDKMHKHKQDDAAETEGHRLEEEKQEENEKPVVESVQSTEQEKSEYQPLSPPPPSQEQQQEQSQEQPQVPHSETPEDEEKHGESGEEKTHPEPESILESQNQHITIQQPNPPPPSHPDNDDSLSHPQTSTLTPTHSNFHNDHDEEGRDKHFSTAPTMIAPETLHAPSDTHSNHLTTDSHDPAGPSSSSSANFEDMPQEKDASAPTQTHDQEVVIEENKSATGSANTPAIGGDIGHNIDVSQVAAPKSKKKSSSKGDRDRDSDGEDNTAAAPSLTITLLLTNGARHPFEITSRYLKKRGQDVEGFDPFNMSVYTLKELILKEWRSDWEAPPASPTSIRLISFGKMLDDKSPLSECKFNHDAPNVVHMTLRPPSVVEEENDPRTSKGATQRENEADERTPGCRCVIL</sequence>
<comment type="caution">
    <text evidence="3">The sequence shown here is derived from an EMBL/GenBank/DDBJ whole genome shotgun (WGS) entry which is preliminary data.</text>
</comment>
<dbReference type="OrthoDB" id="1043111at2759"/>
<feature type="compositionally biased region" description="Basic and acidic residues" evidence="1">
    <location>
        <begin position="542"/>
        <end position="561"/>
    </location>
</feature>
<dbReference type="InterPro" id="IPR040015">
    <property type="entry name" value="UBL3-like"/>
</dbReference>
<feature type="compositionally biased region" description="Low complexity" evidence="1">
    <location>
        <begin position="80"/>
        <end position="126"/>
    </location>
</feature>
<feature type="domain" description="UBL3-like ubiquitin" evidence="2">
    <location>
        <begin position="455"/>
        <end position="546"/>
    </location>
</feature>
<dbReference type="PANTHER" id="PTHR13169:SF0">
    <property type="entry name" value="UBIQUITIN-LIKE PROTEIN 3"/>
    <property type="match status" value="1"/>
</dbReference>
<dbReference type="InterPro" id="IPR029071">
    <property type="entry name" value="Ubiquitin-like_domsf"/>
</dbReference>
<feature type="compositionally biased region" description="Polar residues" evidence="1">
    <location>
        <begin position="145"/>
        <end position="156"/>
    </location>
</feature>
<evidence type="ECO:0000256" key="1">
    <source>
        <dbReference type="SAM" id="MobiDB-lite"/>
    </source>
</evidence>
<accession>A0A162I0N1</accession>
<evidence type="ECO:0000259" key="2">
    <source>
        <dbReference type="Pfam" id="PF13881"/>
    </source>
</evidence>
<reference evidence="3 4" key="1">
    <citation type="journal article" date="2016" name="Genome Biol. Evol.">
        <title>Divergent and convergent evolution of fungal pathogenicity.</title>
        <authorList>
            <person name="Shang Y."/>
            <person name="Xiao G."/>
            <person name="Zheng P."/>
            <person name="Cen K."/>
            <person name="Zhan S."/>
            <person name="Wang C."/>
        </authorList>
    </citation>
    <scope>NUCLEOTIDE SEQUENCE [LARGE SCALE GENOMIC DNA]</scope>
    <source>
        <strain evidence="3 4">ARSEF 7405</strain>
    </source>
</reference>
<name>A0A162I0N1_9EURO</name>
<proteinExistence type="predicted"/>